<dbReference type="Proteomes" id="UP000658305">
    <property type="component" value="Unassembled WGS sequence"/>
</dbReference>
<dbReference type="EMBL" id="BMYI01000007">
    <property type="protein sequence ID" value="GHC24521.1"/>
    <property type="molecule type" value="Genomic_DNA"/>
</dbReference>
<feature type="region of interest" description="Disordered" evidence="1">
    <location>
        <begin position="46"/>
        <end position="80"/>
    </location>
</feature>
<organism evidence="2 3">
    <name type="scientific">Gemmobacter nanjingensis</name>
    <dbReference type="NCBI Taxonomy" id="488454"/>
    <lineage>
        <taxon>Bacteria</taxon>
        <taxon>Pseudomonadati</taxon>
        <taxon>Pseudomonadota</taxon>
        <taxon>Alphaproteobacteria</taxon>
        <taxon>Rhodobacterales</taxon>
        <taxon>Paracoccaceae</taxon>
        <taxon>Gemmobacter</taxon>
    </lineage>
</organism>
<evidence type="ECO:0000256" key="1">
    <source>
        <dbReference type="SAM" id="MobiDB-lite"/>
    </source>
</evidence>
<accession>A0ABQ3FHI3</accession>
<comment type="caution">
    <text evidence="2">The sequence shown here is derived from an EMBL/GenBank/DDBJ whole genome shotgun (WGS) entry which is preliminary data.</text>
</comment>
<protein>
    <recommendedName>
        <fullName evidence="4">Transposase</fullName>
    </recommendedName>
</protein>
<keyword evidence="3" id="KW-1185">Reference proteome</keyword>
<gene>
    <name evidence="2" type="ORF">GCM10007291_25010</name>
</gene>
<name>A0ABQ3FHI3_9RHOB</name>
<reference evidence="3" key="1">
    <citation type="journal article" date="2019" name="Int. J. Syst. Evol. Microbiol.">
        <title>The Global Catalogue of Microorganisms (GCM) 10K type strain sequencing project: providing services to taxonomists for standard genome sequencing and annotation.</title>
        <authorList>
            <consortium name="The Broad Institute Genomics Platform"/>
            <consortium name="The Broad Institute Genome Sequencing Center for Infectious Disease"/>
            <person name="Wu L."/>
            <person name="Ma J."/>
        </authorList>
    </citation>
    <scope>NUCLEOTIDE SEQUENCE [LARGE SCALE GENOMIC DNA]</scope>
    <source>
        <strain evidence="3">KCTC 23298</strain>
    </source>
</reference>
<evidence type="ECO:0008006" key="4">
    <source>
        <dbReference type="Google" id="ProtNLM"/>
    </source>
</evidence>
<feature type="compositionally biased region" description="Basic and acidic residues" evidence="1">
    <location>
        <begin position="53"/>
        <end position="80"/>
    </location>
</feature>
<sequence>MPGFCPGAAQEDLTKLKTRGETSGLRQAAAPAMTYVRCQRWTARHRAQVLAPHDGRTGQHPAQPDKADRRGANDDSRFGQKRQDWQALHTIAATLAVNGVALRIQQDCRGPAFSADHHFGDAAKGRITAQRA</sequence>
<evidence type="ECO:0000313" key="3">
    <source>
        <dbReference type="Proteomes" id="UP000658305"/>
    </source>
</evidence>
<evidence type="ECO:0000313" key="2">
    <source>
        <dbReference type="EMBL" id="GHC24521.1"/>
    </source>
</evidence>
<proteinExistence type="predicted"/>